<dbReference type="EMBL" id="CM001368">
    <property type="protein sequence ID" value="EHJ48619.1"/>
    <property type="molecule type" value="Genomic_DNA"/>
</dbReference>
<dbReference type="NCBIfam" id="TIGR01730">
    <property type="entry name" value="RND_mfp"/>
    <property type="match status" value="1"/>
</dbReference>
<dbReference type="Pfam" id="PF25917">
    <property type="entry name" value="BSH_RND"/>
    <property type="match status" value="1"/>
</dbReference>
<keyword evidence="2" id="KW-0175">Coiled coil</keyword>
<comment type="similarity">
    <text evidence="1">Belongs to the membrane fusion protein (MFP) (TC 8.A.1) family.</text>
</comment>
<dbReference type="eggNOG" id="COG0845">
    <property type="taxonomic scope" value="Bacteria"/>
</dbReference>
<dbReference type="AlphaFoldDB" id="G7Q9H9"/>
<dbReference type="HOGENOM" id="CLU_018816_1_0_7"/>
<dbReference type="OrthoDB" id="5508703at2"/>
<dbReference type="Gene3D" id="2.40.30.170">
    <property type="match status" value="1"/>
</dbReference>
<evidence type="ECO:0000259" key="4">
    <source>
        <dbReference type="Pfam" id="PF25954"/>
    </source>
</evidence>
<dbReference type="Gene3D" id="2.40.420.20">
    <property type="match status" value="1"/>
</dbReference>
<dbReference type="Gene3D" id="2.40.50.100">
    <property type="match status" value="1"/>
</dbReference>
<protein>
    <submittedName>
        <fullName evidence="5">Efflux transporter, RND family, MFP subunit</fullName>
    </submittedName>
</protein>
<name>G7Q9H9_9BACT</name>
<organism evidence="5 6">
    <name type="scientific">Solidesulfovibrio carbinoliphilus subsp. oakridgensis</name>
    <dbReference type="NCBI Taxonomy" id="694327"/>
    <lineage>
        <taxon>Bacteria</taxon>
        <taxon>Pseudomonadati</taxon>
        <taxon>Thermodesulfobacteriota</taxon>
        <taxon>Desulfovibrionia</taxon>
        <taxon>Desulfovibrionales</taxon>
        <taxon>Desulfovibrionaceae</taxon>
        <taxon>Solidesulfovibrio</taxon>
    </lineage>
</organism>
<evidence type="ECO:0000256" key="1">
    <source>
        <dbReference type="ARBA" id="ARBA00009477"/>
    </source>
</evidence>
<dbReference type="Proteomes" id="UP000004662">
    <property type="component" value="Chromosome"/>
</dbReference>
<feature type="domain" description="Multidrug resistance protein MdtA-like barrel-sandwich hybrid" evidence="3">
    <location>
        <begin position="64"/>
        <end position="216"/>
    </location>
</feature>
<dbReference type="InterPro" id="IPR058625">
    <property type="entry name" value="MdtA-like_BSH"/>
</dbReference>
<feature type="domain" description="CusB-like beta-barrel" evidence="4">
    <location>
        <begin position="226"/>
        <end position="298"/>
    </location>
</feature>
<feature type="coiled-coil region" evidence="2">
    <location>
        <begin position="135"/>
        <end position="169"/>
    </location>
</feature>
<dbReference type="GO" id="GO:1990281">
    <property type="term" value="C:efflux pump complex"/>
    <property type="evidence" value="ECO:0007669"/>
    <property type="project" value="TreeGrafter"/>
</dbReference>
<evidence type="ECO:0000259" key="3">
    <source>
        <dbReference type="Pfam" id="PF25917"/>
    </source>
</evidence>
<reference evidence="6" key="1">
    <citation type="journal article" date="2015" name="Genome Announc.">
        <title>High-Quality Draft Genome Sequence of Desulfovibrio carbinoliphilus FW-101-2B, an Organic Acid-Oxidizing Sulfate-Reducing Bacterium Isolated from Uranium(VI)-Contaminated Groundwater.</title>
        <authorList>
            <person name="Ramsay B.D."/>
            <person name="Hwang C."/>
            <person name="Woo H.L."/>
            <person name="Carroll S.L."/>
            <person name="Lucas S."/>
            <person name="Han J."/>
            <person name="Lapidus A.L."/>
            <person name="Cheng J.F."/>
            <person name="Goodwin L.A."/>
            <person name="Pitluck S."/>
            <person name="Peters L."/>
            <person name="Chertkov O."/>
            <person name="Held B."/>
            <person name="Detter J.C."/>
            <person name="Han C.S."/>
            <person name="Tapia R."/>
            <person name="Land M.L."/>
            <person name="Hauser L.J."/>
            <person name="Kyrpides N.C."/>
            <person name="Ivanova N.N."/>
            <person name="Mikhailova N."/>
            <person name="Pagani I."/>
            <person name="Woyke T."/>
            <person name="Arkin A.P."/>
            <person name="Dehal P."/>
            <person name="Chivian D."/>
            <person name="Criddle C.S."/>
            <person name="Wu W."/>
            <person name="Chakraborty R."/>
            <person name="Hazen T.C."/>
            <person name="Fields M.W."/>
        </authorList>
    </citation>
    <scope>NUCLEOTIDE SEQUENCE [LARGE SCALE GENOMIC DNA]</scope>
    <source>
        <strain evidence="6">FW-101-2B</strain>
    </source>
</reference>
<evidence type="ECO:0000313" key="6">
    <source>
        <dbReference type="Proteomes" id="UP000004662"/>
    </source>
</evidence>
<sequence length="402" mass="41838">MRPHLSLFLAVAACWLLPACSRDKPETAASAGSVREVAAPVLAAARRPVVECRSFPAAVESEQSVTLASKVSGTVEAALAREGDLVKAGQLLLRLDDRDLTSQEAGLRASREQVSREKQALLAKAGLARTTLSRMEKLLAQRAVSQEDADKARAEYDALTRQAEAAAAQEGAAAAKLGELAALRTYTRITAPFDGILARRYVDQGAFVTAGSPLVLIDTAAGGYELTAQVDESLLSGLALGQKILAVVPSLAKAPFAVAVSAVVGRVDPGSRTFKLKCALPDAVPGAEGPPRAGMFGRVFVPARTAEKLLVPEACLSRRGDLPTVAVAGGDGVLHFRVVKTGGSYLAAEFDGQTYLTDSEAFDAAGHDRFADILSGLADGERLACAPGAVLREGDRLAGAPK</sequence>
<dbReference type="PANTHER" id="PTHR30469">
    <property type="entry name" value="MULTIDRUG RESISTANCE PROTEIN MDTA"/>
    <property type="match status" value="1"/>
</dbReference>
<proteinExistence type="inferred from homology"/>
<dbReference type="GO" id="GO:0015562">
    <property type="term" value="F:efflux transmembrane transporter activity"/>
    <property type="evidence" value="ECO:0007669"/>
    <property type="project" value="TreeGrafter"/>
</dbReference>
<dbReference type="Gene3D" id="1.10.287.470">
    <property type="entry name" value="Helix hairpin bin"/>
    <property type="match status" value="1"/>
</dbReference>
<dbReference type="STRING" id="694327.DFW101_2615"/>
<dbReference type="SUPFAM" id="SSF111369">
    <property type="entry name" value="HlyD-like secretion proteins"/>
    <property type="match status" value="1"/>
</dbReference>
<dbReference type="Pfam" id="PF25954">
    <property type="entry name" value="Beta-barrel_RND_2"/>
    <property type="match status" value="1"/>
</dbReference>
<accession>G7Q9H9</accession>
<keyword evidence="6" id="KW-1185">Reference proteome</keyword>
<dbReference type="InterPro" id="IPR006143">
    <property type="entry name" value="RND_pump_MFP"/>
</dbReference>
<dbReference type="PANTHER" id="PTHR30469:SF15">
    <property type="entry name" value="HLYD FAMILY OF SECRETION PROTEINS"/>
    <property type="match status" value="1"/>
</dbReference>
<evidence type="ECO:0000256" key="2">
    <source>
        <dbReference type="SAM" id="Coils"/>
    </source>
</evidence>
<gene>
    <name evidence="5" type="ORF">DFW101_2615</name>
</gene>
<evidence type="ECO:0000313" key="5">
    <source>
        <dbReference type="EMBL" id="EHJ48619.1"/>
    </source>
</evidence>
<dbReference type="InterPro" id="IPR058792">
    <property type="entry name" value="Beta-barrel_RND_2"/>
</dbReference>